<dbReference type="Proteomes" id="UP001140096">
    <property type="component" value="Unassembled WGS sequence"/>
</dbReference>
<protein>
    <submittedName>
        <fullName evidence="1">Uncharacterized protein</fullName>
    </submittedName>
</protein>
<name>A0ACC1LM37_9FUNG</name>
<feature type="non-terminal residue" evidence="1">
    <location>
        <position position="156"/>
    </location>
</feature>
<gene>
    <name evidence="1" type="ORF">H4S07_001565</name>
</gene>
<feature type="non-terminal residue" evidence="1">
    <location>
        <position position="1"/>
    </location>
</feature>
<dbReference type="EMBL" id="JANBUP010000272">
    <property type="protein sequence ID" value="KAJ2812196.1"/>
    <property type="molecule type" value="Genomic_DNA"/>
</dbReference>
<organism evidence="1 2">
    <name type="scientific">Coemansia furcata</name>
    <dbReference type="NCBI Taxonomy" id="417177"/>
    <lineage>
        <taxon>Eukaryota</taxon>
        <taxon>Fungi</taxon>
        <taxon>Fungi incertae sedis</taxon>
        <taxon>Zoopagomycota</taxon>
        <taxon>Kickxellomycotina</taxon>
        <taxon>Kickxellomycetes</taxon>
        <taxon>Kickxellales</taxon>
        <taxon>Kickxellaceae</taxon>
        <taxon>Coemansia</taxon>
    </lineage>
</organism>
<evidence type="ECO:0000313" key="2">
    <source>
        <dbReference type="Proteomes" id="UP001140096"/>
    </source>
</evidence>
<proteinExistence type="predicted"/>
<accession>A0ACC1LM37</accession>
<reference evidence="1" key="1">
    <citation type="submission" date="2022-07" db="EMBL/GenBank/DDBJ databases">
        <title>Phylogenomic reconstructions and comparative analyses of Kickxellomycotina fungi.</title>
        <authorList>
            <person name="Reynolds N.K."/>
            <person name="Stajich J.E."/>
            <person name="Barry K."/>
            <person name="Grigoriev I.V."/>
            <person name="Crous P."/>
            <person name="Smith M.E."/>
        </authorList>
    </citation>
    <scope>NUCLEOTIDE SEQUENCE</scope>
    <source>
        <strain evidence="1">CBS 102833</strain>
    </source>
</reference>
<comment type="caution">
    <text evidence="1">The sequence shown here is derived from an EMBL/GenBank/DDBJ whole genome shotgun (WGS) entry which is preliminary data.</text>
</comment>
<keyword evidence="2" id="KW-1185">Reference proteome</keyword>
<sequence>MEQNSVYNLLLNKKVSIVVATCVLGTGINLASIRSVIHYSASGSLQHFAQESGQCGHDGQPAQSIIVTFMDYEKKHRANFDWNSLEPYGYFETGDTNKDTKRNNEGINGFWNWIKNTDGCLRHQLMVYLDGKGVECLLDDKMANCDNCQKMDDMAN</sequence>
<evidence type="ECO:0000313" key="1">
    <source>
        <dbReference type="EMBL" id="KAJ2812196.1"/>
    </source>
</evidence>